<dbReference type="GO" id="GO:0008270">
    <property type="term" value="F:zinc ion binding"/>
    <property type="evidence" value="ECO:0007669"/>
    <property type="project" value="UniProtKB-KW"/>
</dbReference>
<organism evidence="6 7">
    <name type="scientific">Calycomorphotria hydatis</name>
    <dbReference type="NCBI Taxonomy" id="2528027"/>
    <lineage>
        <taxon>Bacteria</taxon>
        <taxon>Pseudomonadati</taxon>
        <taxon>Planctomycetota</taxon>
        <taxon>Planctomycetia</taxon>
        <taxon>Planctomycetales</taxon>
        <taxon>Planctomycetaceae</taxon>
        <taxon>Calycomorphotria</taxon>
    </lineage>
</organism>
<feature type="domain" description="Zinc finger DksA/TraR C4-type" evidence="5">
    <location>
        <begin position="75"/>
        <end position="106"/>
    </location>
</feature>
<evidence type="ECO:0000256" key="4">
    <source>
        <dbReference type="PROSITE-ProRule" id="PRU00510"/>
    </source>
</evidence>
<protein>
    <submittedName>
        <fullName evidence="6">General stress protein 16O</fullName>
    </submittedName>
</protein>
<keyword evidence="3" id="KW-0862">Zinc</keyword>
<dbReference type="AlphaFoldDB" id="A0A517TBW6"/>
<name>A0A517TBW6_9PLAN</name>
<evidence type="ECO:0000313" key="7">
    <source>
        <dbReference type="Proteomes" id="UP000319976"/>
    </source>
</evidence>
<evidence type="ECO:0000256" key="3">
    <source>
        <dbReference type="ARBA" id="ARBA00022833"/>
    </source>
</evidence>
<dbReference type="SUPFAM" id="SSF57716">
    <property type="entry name" value="Glucocorticoid receptor-like (DNA-binding domain)"/>
    <property type="match status" value="1"/>
</dbReference>
<dbReference type="SUPFAM" id="SSF109635">
    <property type="entry name" value="DnaK suppressor protein DksA, alpha-hairpin domain"/>
    <property type="match status" value="1"/>
</dbReference>
<evidence type="ECO:0000256" key="1">
    <source>
        <dbReference type="ARBA" id="ARBA00022723"/>
    </source>
</evidence>
<feature type="zinc finger region" description="dksA C4-type" evidence="4">
    <location>
        <begin position="80"/>
        <end position="104"/>
    </location>
</feature>
<dbReference type="KEGG" id="chya:V22_31300"/>
<dbReference type="InterPro" id="IPR000962">
    <property type="entry name" value="Znf_DskA_TraR"/>
</dbReference>
<dbReference type="Pfam" id="PF01258">
    <property type="entry name" value="zf-dskA_traR"/>
    <property type="match status" value="1"/>
</dbReference>
<dbReference type="Proteomes" id="UP000319976">
    <property type="component" value="Chromosome"/>
</dbReference>
<dbReference type="PANTHER" id="PTHR33823:SF4">
    <property type="entry name" value="GENERAL STRESS PROTEIN 16O"/>
    <property type="match status" value="1"/>
</dbReference>
<dbReference type="EMBL" id="CP036316">
    <property type="protein sequence ID" value="QDT65868.1"/>
    <property type="molecule type" value="Genomic_DNA"/>
</dbReference>
<evidence type="ECO:0000259" key="5">
    <source>
        <dbReference type="Pfam" id="PF01258"/>
    </source>
</evidence>
<dbReference type="RefSeq" id="WP_145264511.1">
    <property type="nucleotide sequence ID" value="NZ_CP036316.1"/>
</dbReference>
<evidence type="ECO:0000313" key="6">
    <source>
        <dbReference type="EMBL" id="QDT65868.1"/>
    </source>
</evidence>
<gene>
    <name evidence="6" type="primary">yocK</name>
    <name evidence="6" type="ORF">V22_31300</name>
</gene>
<evidence type="ECO:0000256" key="2">
    <source>
        <dbReference type="ARBA" id="ARBA00022771"/>
    </source>
</evidence>
<accession>A0A517TBW6</accession>
<proteinExistence type="predicted"/>
<keyword evidence="1" id="KW-0479">Metal-binding</keyword>
<dbReference type="PROSITE" id="PS51128">
    <property type="entry name" value="ZF_DKSA_2"/>
    <property type="match status" value="1"/>
</dbReference>
<keyword evidence="2" id="KW-0863">Zinc-finger</keyword>
<sequence>MTRIERLERLRQKLIARREELRSMISNELSTNDSSGDEVDAAMGTSMAEIGTTLASHHTEEYREIEIALKKFRDGRFGICEMIGSPIPIARLEALPFTRYSVEAQRMIESQGHLGDDFDQDASWARAIDQERSFAERDMSLSEIDID</sequence>
<dbReference type="Gene3D" id="1.20.120.910">
    <property type="entry name" value="DksA, coiled-coil domain"/>
    <property type="match status" value="1"/>
</dbReference>
<dbReference type="OrthoDB" id="9811543at2"/>
<dbReference type="InterPro" id="IPR037187">
    <property type="entry name" value="DnaK_N"/>
</dbReference>
<reference evidence="6 7" key="1">
    <citation type="submission" date="2019-02" db="EMBL/GenBank/DDBJ databases">
        <title>Deep-cultivation of Planctomycetes and their phenomic and genomic characterization uncovers novel biology.</title>
        <authorList>
            <person name="Wiegand S."/>
            <person name="Jogler M."/>
            <person name="Boedeker C."/>
            <person name="Pinto D."/>
            <person name="Vollmers J."/>
            <person name="Rivas-Marin E."/>
            <person name="Kohn T."/>
            <person name="Peeters S.H."/>
            <person name="Heuer A."/>
            <person name="Rast P."/>
            <person name="Oberbeckmann S."/>
            <person name="Bunk B."/>
            <person name="Jeske O."/>
            <person name="Meyerdierks A."/>
            <person name="Storesund J.E."/>
            <person name="Kallscheuer N."/>
            <person name="Luecker S."/>
            <person name="Lage O.M."/>
            <person name="Pohl T."/>
            <person name="Merkel B.J."/>
            <person name="Hornburger P."/>
            <person name="Mueller R.-W."/>
            <person name="Bruemmer F."/>
            <person name="Labrenz M."/>
            <person name="Spormann A.M."/>
            <person name="Op den Camp H."/>
            <person name="Overmann J."/>
            <person name="Amann R."/>
            <person name="Jetten M.S.M."/>
            <person name="Mascher T."/>
            <person name="Medema M.H."/>
            <person name="Devos D.P."/>
            <person name="Kaster A.-K."/>
            <person name="Ovreas L."/>
            <person name="Rohde M."/>
            <person name="Galperin M.Y."/>
            <person name="Jogler C."/>
        </authorList>
    </citation>
    <scope>NUCLEOTIDE SEQUENCE [LARGE SCALE GENOMIC DNA]</scope>
    <source>
        <strain evidence="6 7">V22</strain>
    </source>
</reference>
<keyword evidence="7" id="KW-1185">Reference proteome</keyword>
<dbReference type="PANTHER" id="PTHR33823">
    <property type="entry name" value="RNA POLYMERASE-BINDING TRANSCRIPTION FACTOR DKSA-RELATED"/>
    <property type="match status" value="1"/>
</dbReference>